<organism evidence="5 6">
    <name type="scientific">Leptospira inadai serovar Lyme</name>
    <dbReference type="NCBI Taxonomy" id="293084"/>
    <lineage>
        <taxon>Bacteria</taxon>
        <taxon>Pseudomonadati</taxon>
        <taxon>Spirochaetota</taxon>
        <taxon>Spirochaetia</taxon>
        <taxon>Leptospirales</taxon>
        <taxon>Leptospiraceae</taxon>
        <taxon>Leptospira</taxon>
    </lineage>
</organism>
<dbReference type="SMART" id="SM00642">
    <property type="entry name" value="Aamy"/>
    <property type="match status" value="1"/>
</dbReference>
<dbReference type="InterPro" id="IPR013783">
    <property type="entry name" value="Ig-like_fold"/>
</dbReference>
<evidence type="ECO:0000256" key="2">
    <source>
        <dbReference type="ARBA" id="ARBA00022801"/>
    </source>
</evidence>
<feature type="domain" description="Glycosyl hydrolase family 13 catalytic" evidence="4">
    <location>
        <begin position="178"/>
        <end position="585"/>
    </location>
</feature>
<evidence type="ECO:0000256" key="1">
    <source>
        <dbReference type="ARBA" id="ARBA00008061"/>
    </source>
</evidence>
<dbReference type="CDD" id="cd11326">
    <property type="entry name" value="AmyAc_Glg_debranch"/>
    <property type="match status" value="1"/>
</dbReference>
<dbReference type="InterPro" id="IPR017853">
    <property type="entry name" value="GH"/>
</dbReference>
<evidence type="ECO:0000259" key="4">
    <source>
        <dbReference type="SMART" id="SM00642"/>
    </source>
</evidence>
<dbReference type="CDD" id="cd02856">
    <property type="entry name" value="E_set_GDE_Isoamylase_N"/>
    <property type="match status" value="1"/>
</dbReference>
<dbReference type="SUPFAM" id="SSF51445">
    <property type="entry name" value="(Trans)glycosidases"/>
    <property type="match status" value="1"/>
</dbReference>
<dbReference type="Pfam" id="PF00128">
    <property type="entry name" value="Alpha-amylase"/>
    <property type="match status" value="1"/>
</dbReference>
<dbReference type="PANTHER" id="PTHR43002">
    <property type="entry name" value="GLYCOGEN DEBRANCHING ENZYME"/>
    <property type="match status" value="1"/>
</dbReference>
<sequence>MVSLKMFPGKPEPLGATFTDGGVNFAVYSEFCESIDLCLFDSIDAVKESQRIRLTSKTGPIWHCYLPGIMPGQLYGYRVHGPYAPEKGHRFNENKILSDPYSKWIARLPTWHSSLFSYYRTDLGFREVSKEELLRMDMRDSAPFAALSEVIHSEFDWERDTRPNVPWKDTIIYEAHIKGMTALHPDISPELRGTFTGFVSEPIIRHLAELGVTTVELLPIHQCFNSLRLYNNSLTDYWGYNSLSYFSPDRRFSRFSSGIECINEFKKMVKRLHKAGIEVILDSVYNHTCENSHFGPNLSFRGIDNFSYYKLDKSDLTKYDDSTGTGNRLNVENPYVAAMILDSMKFWVTEMHIDGFRFDLARSLVRNEKFPDNLENPFLTAINSDPIFSGIKLIAEPWDLGEDGYKIGSFPKPWSEWNAQFRDCARKFWRGDRRMLSEISTRIAGSSDLFQREEGSPCSSINYVACHDGFTLEDLVSYEKKHNEENLEQNKDGWDYSYSCNFGAEGPTTSGQILSRRDRRKRNLLTTLFISQGVPMISAGDELGKSQQGNNNAYCQDNDTNYINWDLGPRYRILLEYAIHLIRFRKEHSSLRRDRFFEGKTQTHRFSKDILWISETGNELATSEWESEMRKSFGFLLPAPFDTDESFTNGDSDQNSPLLFLLNASEEPTDFLLPNYLKDGIWTRVFDTWEAEFDRIAMSFNIGQKYRLREDCIAGFLFTTLQAGPSKKGQRPST</sequence>
<dbReference type="EMBL" id="MCRM02000001">
    <property type="protein sequence ID" value="PNV76979.1"/>
    <property type="molecule type" value="Genomic_DNA"/>
</dbReference>
<evidence type="ECO:0000313" key="5">
    <source>
        <dbReference type="EMBL" id="PNV76979.1"/>
    </source>
</evidence>
<name>A0ABX4YP47_9LEPT</name>
<dbReference type="InterPro" id="IPR013780">
    <property type="entry name" value="Glyco_hydro_b"/>
</dbReference>
<keyword evidence="6" id="KW-1185">Reference proteome</keyword>
<dbReference type="Gene3D" id="2.60.40.1180">
    <property type="entry name" value="Golgi alpha-mannosidase II"/>
    <property type="match status" value="1"/>
</dbReference>
<dbReference type="Pfam" id="PF02922">
    <property type="entry name" value="CBM_48"/>
    <property type="match status" value="1"/>
</dbReference>
<gene>
    <name evidence="5" type="primary">glgX</name>
    <name evidence="5" type="ORF">BES34_001525</name>
</gene>
<dbReference type="Gene3D" id="2.60.40.10">
    <property type="entry name" value="Immunoglobulins"/>
    <property type="match status" value="1"/>
</dbReference>
<protein>
    <submittedName>
        <fullName evidence="5">Glycogen debranching enzyme GlgX</fullName>
    </submittedName>
</protein>
<dbReference type="Proteomes" id="UP000094669">
    <property type="component" value="Unassembled WGS sequence"/>
</dbReference>
<accession>A0ABX4YP47</accession>
<dbReference type="Gene3D" id="3.20.20.80">
    <property type="entry name" value="Glycosidases"/>
    <property type="match status" value="1"/>
</dbReference>
<dbReference type="InterPro" id="IPR044505">
    <property type="entry name" value="GlgX_Isoamylase_N_E_set"/>
</dbReference>
<evidence type="ECO:0000313" key="6">
    <source>
        <dbReference type="Proteomes" id="UP000094669"/>
    </source>
</evidence>
<dbReference type="SUPFAM" id="SSF81296">
    <property type="entry name" value="E set domains"/>
    <property type="match status" value="1"/>
</dbReference>
<keyword evidence="2" id="KW-0378">Hydrolase</keyword>
<dbReference type="InterPro" id="IPR014756">
    <property type="entry name" value="Ig_E-set"/>
</dbReference>
<comment type="caution">
    <text evidence="5">The sequence shown here is derived from an EMBL/GenBank/DDBJ whole genome shotgun (WGS) entry which is preliminary data.</text>
</comment>
<reference evidence="5" key="1">
    <citation type="submission" date="2018-01" db="EMBL/GenBank/DDBJ databases">
        <title>Genomic characterization of Leptospira inadai serogroup Lyme isolated from captured rat in Brazil and comparative analysis with human reference strain.</title>
        <authorList>
            <person name="Moreno L.Z."/>
            <person name="Loureiro A.P."/>
            <person name="Miraglia F."/>
            <person name="Kremer F.S."/>
            <person name="Eslabao M.R."/>
            <person name="Dellagostin O.A."/>
            <person name="Lilenbaum W."/>
            <person name="Moreno A.M."/>
        </authorList>
    </citation>
    <scope>NUCLEOTIDE SEQUENCE [LARGE SCALE GENOMIC DNA]</scope>
    <source>
        <strain evidence="5">M34/99</strain>
    </source>
</reference>
<dbReference type="InterPro" id="IPR006047">
    <property type="entry name" value="GH13_cat_dom"/>
</dbReference>
<dbReference type="InterPro" id="IPR004193">
    <property type="entry name" value="Glyco_hydro_13_N"/>
</dbReference>
<comment type="similarity">
    <text evidence="1">Belongs to the glycosyl hydrolase 13 family.</text>
</comment>
<keyword evidence="3" id="KW-0326">Glycosidase</keyword>
<dbReference type="InterPro" id="IPR011837">
    <property type="entry name" value="Glycogen_debranch_GlgX"/>
</dbReference>
<dbReference type="NCBIfam" id="TIGR02100">
    <property type="entry name" value="glgX_debranch"/>
    <property type="match status" value="1"/>
</dbReference>
<evidence type="ECO:0000256" key="3">
    <source>
        <dbReference type="ARBA" id="ARBA00023295"/>
    </source>
</evidence>
<proteinExistence type="inferred from homology"/>
<dbReference type="SUPFAM" id="SSF51011">
    <property type="entry name" value="Glycosyl hydrolase domain"/>
    <property type="match status" value="1"/>
</dbReference>